<evidence type="ECO:0000313" key="2">
    <source>
        <dbReference type="Proteomes" id="UP000007589"/>
    </source>
</evidence>
<protein>
    <submittedName>
        <fullName evidence="1">Uncharacterized protein</fullName>
    </submittedName>
</protein>
<dbReference type="OrthoDB" id="9953967at2"/>
<sequence>MVIDQYKTGKITTEEFRIEMNALIEEAGGRPITNLETFDKCWNAMCTVEPEKLAELYNLQQTYAFHIHIVGWYKRITA</sequence>
<dbReference type="HOGENOM" id="CLU_2619728_0_0_5"/>
<proteinExistence type="predicted"/>
<keyword evidence="2" id="KW-1185">Reference proteome</keyword>
<dbReference type="KEGG" id="rau:MC5_03590"/>
<gene>
    <name evidence="1" type="ordered locus">MC5_03590</name>
</gene>
<dbReference type="EMBL" id="CP003338">
    <property type="protein sequence ID" value="AFC71046.1"/>
    <property type="molecule type" value="Genomic_DNA"/>
</dbReference>
<organism evidence="1 2">
    <name type="scientific">Rickettsia australis (strain Cutlack)</name>
    <dbReference type="NCBI Taxonomy" id="1105110"/>
    <lineage>
        <taxon>Bacteria</taxon>
        <taxon>Pseudomonadati</taxon>
        <taxon>Pseudomonadota</taxon>
        <taxon>Alphaproteobacteria</taxon>
        <taxon>Rickettsiales</taxon>
        <taxon>Rickettsiaceae</taxon>
        <taxon>Rickettsieae</taxon>
        <taxon>Rickettsia</taxon>
        <taxon>spotted fever group</taxon>
    </lineage>
</organism>
<accession>H8K703</accession>
<dbReference type="AlphaFoldDB" id="H8K703"/>
<name>H8K703_RICAC</name>
<dbReference type="Gene3D" id="1.10.150.240">
    <property type="entry name" value="Putative phosphatase, domain 2"/>
    <property type="match status" value="1"/>
</dbReference>
<dbReference type="Proteomes" id="UP000007589">
    <property type="component" value="Chromosome"/>
</dbReference>
<reference evidence="2" key="1">
    <citation type="submission" date="2012-02" db="EMBL/GenBank/DDBJ databases">
        <title>Complete genome sequence of Rickettsia australis strain Cutlack.</title>
        <authorList>
            <person name="Johnson S.L."/>
            <person name="Munk A.C."/>
            <person name="Han S."/>
            <person name="Bruce D.C."/>
            <person name="Dasch G.A."/>
        </authorList>
    </citation>
    <scope>NUCLEOTIDE SEQUENCE [LARGE SCALE GENOMIC DNA]</scope>
    <source>
        <strain evidence="2">Cutlack</strain>
    </source>
</reference>
<dbReference type="RefSeq" id="WP_014412575.1">
    <property type="nucleotide sequence ID" value="NC_017058.1"/>
</dbReference>
<dbReference type="InterPro" id="IPR023198">
    <property type="entry name" value="PGP-like_dom2"/>
</dbReference>
<evidence type="ECO:0000313" key="1">
    <source>
        <dbReference type="EMBL" id="AFC71046.1"/>
    </source>
</evidence>